<dbReference type="EMBL" id="MT144639">
    <property type="protein sequence ID" value="QJH96104.1"/>
    <property type="molecule type" value="Genomic_DNA"/>
</dbReference>
<organism evidence="1">
    <name type="scientific">viral metagenome</name>
    <dbReference type="NCBI Taxonomy" id="1070528"/>
    <lineage>
        <taxon>unclassified sequences</taxon>
        <taxon>metagenomes</taxon>
        <taxon>organismal metagenomes</taxon>
    </lineage>
</organism>
<sequence>MASVSGSYTETNVPTVAALITLLQAHYAVQEARITALGGVSTHITGNVTVKIYCSNGAAAYHTHRINHSINVAAIAGLTSTTTSLSTFMTALVNNSAFTTILEVSVTAQTVFSN</sequence>
<proteinExistence type="predicted"/>
<protein>
    <submittedName>
        <fullName evidence="1">Uncharacterized protein</fullName>
    </submittedName>
</protein>
<dbReference type="EMBL" id="MT144064">
    <property type="protein sequence ID" value="QJA47937.1"/>
    <property type="molecule type" value="Genomic_DNA"/>
</dbReference>
<accession>A0A6H1ZKT6</accession>
<dbReference type="AlphaFoldDB" id="A0A6H1ZKT6"/>
<name>A0A6H1ZKT6_9ZZZZ</name>
<evidence type="ECO:0000313" key="4">
    <source>
        <dbReference type="EMBL" id="QJH96104.1"/>
    </source>
</evidence>
<dbReference type="EMBL" id="MT141220">
    <property type="protein sequence ID" value="QJA56460.1"/>
    <property type="molecule type" value="Genomic_DNA"/>
</dbReference>
<evidence type="ECO:0000313" key="3">
    <source>
        <dbReference type="EMBL" id="QJA78886.1"/>
    </source>
</evidence>
<gene>
    <name evidence="3" type="ORF">MM415A00974_0006</name>
    <name evidence="2" type="ORF">MM415B01840_0008</name>
    <name evidence="1" type="ORF">TM448A00767_0004</name>
    <name evidence="4" type="ORF">TM448B00617_0029</name>
</gene>
<reference evidence="1" key="1">
    <citation type="submission" date="2020-03" db="EMBL/GenBank/DDBJ databases">
        <title>The deep terrestrial virosphere.</title>
        <authorList>
            <person name="Holmfeldt K."/>
            <person name="Nilsson E."/>
            <person name="Simone D."/>
            <person name="Lopez-Fernandez M."/>
            <person name="Wu X."/>
            <person name="de Brujin I."/>
            <person name="Lundin D."/>
            <person name="Andersson A."/>
            <person name="Bertilsson S."/>
            <person name="Dopson M."/>
        </authorList>
    </citation>
    <scope>NUCLEOTIDE SEQUENCE</scope>
    <source>
        <strain evidence="3">MM415A00974</strain>
        <strain evidence="2">MM415B01840</strain>
        <strain evidence="1">TM448A00767</strain>
        <strain evidence="4">TM448B00617</strain>
    </source>
</reference>
<evidence type="ECO:0000313" key="2">
    <source>
        <dbReference type="EMBL" id="QJA56460.1"/>
    </source>
</evidence>
<dbReference type="EMBL" id="MT142358">
    <property type="protein sequence ID" value="QJA78886.1"/>
    <property type="molecule type" value="Genomic_DNA"/>
</dbReference>
<evidence type="ECO:0000313" key="1">
    <source>
        <dbReference type="EMBL" id="QJA47937.1"/>
    </source>
</evidence>